<comment type="caution">
    <text evidence="2">The sequence shown here is derived from an EMBL/GenBank/DDBJ whole genome shotgun (WGS) entry which is preliminary data.</text>
</comment>
<name>A0AAE0F137_9CHLO</name>
<evidence type="ECO:0000256" key="1">
    <source>
        <dbReference type="SAM" id="MobiDB-lite"/>
    </source>
</evidence>
<evidence type="ECO:0000313" key="3">
    <source>
        <dbReference type="Proteomes" id="UP001190700"/>
    </source>
</evidence>
<protein>
    <submittedName>
        <fullName evidence="2">Uncharacterized protein</fullName>
    </submittedName>
</protein>
<organism evidence="2 3">
    <name type="scientific">Cymbomonas tetramitiformis</name>
    <dbReference type="NCBI Taxonomy" id="36881"/>
    <lineage>
        <taxon>Eukaryota</taxon>
        <taxon>Viridiplantae</taxon>
        <taxon>Chlorophyta</taxon>
        <taxon>Pyramimonadophyceae</taxon>
        <taxon>Pyramimonadales</taxon>
        <taxon>Pyramimonadaceae</taxon>
        <taxon>Cymbomonas</taxon>
    </lineage>
</organism>
<dbReference type="AlphaFoldDB" id="A0AAE0F137"/>
<reference evidence="2 3" key="1">
    <citation type="journal article" date="2015" name="Genome Biol. Evol.">
        <title>Comparative Genomics of a Bacterivorous Green Alga Reveals Evolutionary Causalities and Consequences of Phago-Mixotrophic Mode of Nutrition.</title>
        <authorList>
            <person name="Burns J.A."/>
            <person name="Paasch A."/>
            <person name="Narechania A."/>
            <person name="Kim E."/>
        </authorList>
    </citation>
    <scope>NUCLEOTIDE SEQUENCE [LARGE SCALE GENOMIC DNA]</scope>
    <source>
        <strain evidence="2 3">PLY_AMNH</strain>
    </source>
</reference>
<proteinExistence type="predicted"/>
<keyword evidence="3" id="KW-1185">Reference proteome</keyword>
<dbReference type="Proteomes" id="UP001190700">
    <property type="component" value="Unassembled WGS sequence"/>
</dbReference>
<gene>
    <name evidence="2" type="ORF">CYMTET_44034</name>
</gene>
<accession>A0AAE0F137</accession>
<feature type="compositionally biased region" description="Polar residues" evidence="1">
    <location>
        <begin position="263"/>
        <end position="284"/>
    </location>
</feature>
<evidence type="ECO:0000313" key="2">
    <source>
        <dbReference type="EMBL" id="KAK3246430.1"/>
    </source>
</evidence>
<dbReference type="EMBL" id="LGRX02029808">
    <property type="protein sequence ID" value="KAK3246430.1"/>
    <property type="molecule type" value="Genomic_DNA"/>
</dbReference>
<sequence length="284" mass="31886">MVMETLRAQLVVLQEEHMKKVDARLGALERDGSELSKCQMMLERAAADIVAIQVEMENLRAADKINADSVSDLSFRSTQNHNNVRNMIDAKIGDVQQRLAAVMTDHKRREQELEARLTLKDSSISALEKLLKQDQAVLNILRRSVQALEEGQSQSSQRADDLEVGLSAVERRYAEVSSVVHEMRTVVFPAVEDRLSDVTRKLEDEAMHQLRKIENTMHEEVDQLNRVFSTTSSPRNLLAEANARLAIASTEHRTPIELGPSSHEISYTASRATNMSSVTRGQVD</sequence>
<feature type="region of interest" description="Disordered" evidence="1">
    <location>
        <begin position="256"/>
        <end position="284"/>
    </location>
</feature>